<comment type="similarity">
    <text evidence="1">Belongs to the transferase hexapeptide repeat family.</text>
</comment>
<dbReference type="PANTHER" id="PTHR23416:SF23">
    <property type="entry name" value="ACETYLTRANSFERASE C18B11.09C-RELATED"/>
    <property type="match status" value="1"/>
</dbReference>
<dbReference type="InterPro" id="IPR051159">
    <property type="entry name" value="Hexapeptide_acetyltransf"/>
</dbReference>
<dbReference type="InterPro" id="IPR011004">
    <property type="entry name" value="Trimer_LpxA-like_sf"/>
</dbReference>
<dbReference type="GO" id="GO:0005829">
    <property type="term" value="C:cytosol"/>
    <property type="evidence" value="ECO:0007669"/>
    <property type="project" value="TreeGrafter"/>
</dbReference>
<gene>
    <name evidence="3" type="ORF">FHP06_09220</name>
</gene>
<evidence type="ECO:0000256" key="2">
    <source>
        <dbReference type="ARBA" id="ARBA00022679"/>
    </source>
</evidence>
<evidence type="ECO:0000313" key="4">
    <source>
        <dbReference type="Proteomes" id="UP000321571"/>
    </source>
</evidence>
<dbReference type="Gene3D" id="2.160.10.10">
    <property type="entry name" value="Hexapeptide repeat proteins"/>
    <property type="match status" value="1"/>
</dbReference>
<organism evidence="3 4">
    <name type="scientific">Aeromicrobium terrae</name>
    <dbReference type="NCBI Taxonomy" id="2498846"/>
    <lineage>
        <taxon>Bacteria</taxon>
        <taxon>Bacillati</taxon>
        <taxon>Actinomycetota</taxon>
        <taxon>Actinomycetes</taxon>
        <taxon>Propionibacteriales</taxon>
        <taxon>Nocardioidaceae</taxon>
        <taxon>Aeromicrobium</taxon>
    </lineage>
</organism>
<proteinExistence type="inferred from homology"/>
<comment type="caution">
    <text evidence="3">The sequence shown here is derived from an EMBL/GenBank/DDBJ whole genome shotgun (WGS) entry which is preliminary data.</text>
</comment>
<evidence type="ECO:0000256" key="1">
    <source>
        <dbReference type="ARBA" id="ARBA00007274"/>
    </source>
</evidence>
<name>A0A5C8NJJ6_9ACTN</name>
<reference evidence="3 4" key="1">
    <citation type="submission" date="2019-06" db="EMBL/GenBank/DDBJ databases">
        <title>Aeromicrobium sp. nov., isolated from a maize field.</title>
        <authorList>
            <person name="Lin S.-Y."/>
            <person name="Tsai C.-F."/>
            <person name="Young C.-C."/>
        </authorList>
    </citation>
    <scope>NUCLEOTIDE SEQUENCE [LARGE SCALE GENOMIC DNA]</scope>
    <source>
        <strain evidence="3 4">CC-CFT486</strain>
    </source>
</reference>
<evidence type="ECO:0000313" key="3">
    <source>
        <dbReference type="EMBL" id="TXL60613.1"/>
    </source>
</evidence>
<dbReference type="EMBL" id="VDUX01000004">
    <property type="protein sequence ID" value="TXL60613.1"/>
    <property type="molecule type" value="Genomic_DNA"/>
</dbReference>
<dbReference type="Proteomes" id="UP000321571">
    <property type="component" value="Unassembled WGS sequence"/>
</dbReference>
<dbReference type="GO" id="GO:0008374">
    <property type="term" value="F:O-acyltransferase activity"/>
    <property type="evidence" value="ECO:0007669"/>
    <property type="project" value="TreeGrafter"/>
</dbReference>
<dbReference type="OrthoDB" id="2643438at2"/>
<dbReference type="PANTHER" id="PTHR23416">
    <property type="entry name" value="SIALIC ACID SYNTHASE-RELATED"/>
    <property type="match status" value="1"/>
</dbReference>
<dbReference type="RefSeq" id="WP_147686067.1">
    <property type="nucleotide sequence ID" value="NZ_VDUX01000004.1"/>
</dbReference>
<keyword evidence="2 3" id="KW-0808">Transferase</keyword>
<protein>
    <submittedName>
        <fullName evidence="3">Putative colanic acid biosynthesis acetyltransferase</fullName>
    </submittedName>
</protein>
<accession>A0A5C8NJJ6</accession>
<keyword evidence="4" id="KW-1185">Reference proteome</keyword>
<dbReference type="SUPFAM" id="SSF51161">
    <property type="entry name" value="Trimeric LpxA-like enzymes"/>
    <property type="match status" value="1"/>
</dbReference>
<sequence>MTQDAAPLYPRLATYADRGNDRGRGRLWQVAWTLVHGLFFTSWWFPRRLRPPVLRLFGAKIGSGVIIRHRVRVTWPWKLVIGNDTWVGEDSWLHTAGHITLGSDVCLSQGVFLCPGDHDHRTSDFAVRLGHIRVEDGAWLALQSLVLRDVTIGKGAVVGGRAIASRDVPAGGIVPLGTVH</sequence>
<dbReference type="AlphaFoldDB" id="A0A5C8NJJ6"/>